<dbReference type="InterPro" id="IPR012341">
    <property type="entry name" value="6hp_glycosidase-like_sf"/>
</dbReference>
<dbReference type="AlphaFoldDB" id="A0A2W2DPP1"/>
<dbReference type="SUPFAM" id="SSF48208">
    <property type="entry name" value="Six-hairpin glycosidases"/>
    <property type="match status" value="1"/>
</dbReference>
<name>A0A2W2DPP1_9ACTN</name>
<feature type="domain" description="Putative glycogen debranching enzyme N-terminal" evidence="1">
    <location>
        <begin position="9"/>
        <end position="191"/>
    </location>
</feature>
<dbReference type="GO" id="GO:0005975">
    <property type="term" value="P:carbohydrate metabolic process"/>
    <property type="evidence" value="ECO:0007669"/>
    <property type="project" value="InterPro"/>
</dbReference>
<comment type="caution">
    <text evidence="2">The sequence shown here is derived from an EMBL/GenBank/DDBJ whole genome shotgun (WGS) entry which is preliminary data.</text>
</comment>
<dbReference type="RefSeq" id="WP_325049194.1">
    <property type="nucleotide sequence ID" value="NZ_POUB01000021.1"/>
</dbReference>
<proteinExistence type="predicted"/>
<evidence type="ECO:0000313" key="2">
    <source>
        <dbReference type="EMBL" id="PZG01728.1"/>
    </source>
</evidence>
<reference evidence="2 3" key="1">
    <citation type="submission" date="2018-01" db="EMBL/GenBank/DDBJ databases">
        <title>Draft genome sequence of Salinispora sp. 13K206.</title>
        <authorList>
            <person name="Sahin N."/>
            <person name="Saygin H."/>
            <person name="Ay H."/>
        </authorList>
    </citation>
    <scope>NUCLEOTIDE SEQUENCE [LARGE SCALE GENOMIC DNA]</scope>
    <source>
        <strain evidence="2 3">13K206</strain>
    </source>
</reference>
<organism evidence="2 3">
    <name type="scientific">Micromonospora deserti</name>
    <dbReference type="NCBI Taxonomy" id="2070366"/>
    <lineage>
        <taxon>Bacteria</taxon>
        <taxon>Bacillati</taxon>
        <taxon>Actinomycetota</taxon>
        <taxon>Actinomycetes</taxon>
        <taxon>Micromonosporales</taxon>
        <taxon>Micromonosporaceae</taxon>
        <taxon>Micromonospora</taxon>
    </lineage>
</organism>
<accession>A0A2W2DPP1</accession>
<evidence type="ECO:0000259" key="1">
    <source>
        <dbReference type="Pfam" id="PF14742"/>
    </source>
</evidence>
<dbReference type="InterPro" id="IPR032856">
    <property type="entry name" value="GDE_N_bis"/>
</dbReference>
<keyword evidence="3" id="KW-1185">Reference proteome</keyword>
<sequence length="421" mass="47956">MIGKTVSILDGNTFIVTDERGDMSPSPAFPTGLFYFDTRFLSVWALSINGQRLSALSKDEVQYFETHFFLVPGEPTHYVDAKVSVIREQSISADFIERLTVLNHDIKPARFTLRLDVSSDFADLFEIKDVRRKSGSTSVQREDGRLRLCYTREQFRRETIISSSAAARVDDGGMCFDIVVESRGSWHVELRVQPIIHGARAETGGGVWGAHRKRRLSQQLRRDLEHWLKRVPQLSCDYEPLQTAYERSIVDLAAMRFTTLSGGMPIPTAGLPWFMTIFGRDSIFICLQALPFAPQLAPPVLRLLAALQGSRLNDFREEEPGKIPHELRYGESAAFQEQPHSPYYGSADATPLFVILLDEYERWSGDAKLVRYLEHDAREALDWIDEYGDLLGNGYISYWRRNTVNGLENQCWKDSPDSISY</sequence>
<evidence type="ECO:0000313" key="3">
    <source>
        <dbReference type="Proteomes" id="UP000248749"/>
    </source>
</evidence>
<dbReference type="Proteomes" id="UP000248749">
    <property type="component" value="Unassembled WGS sequence"/>
</dbReference>
<feature type="non-terminal residue" evidence="2">
    <location>
        <position position="421"/>
    </location>
</feature>
<dbReference type="EMBL" id="POUB01000021">
    <property type="protein sequence ID" value="PZG01728.1"/>
    <property type="molecule type" value="Genomic_DNA"/>
</dbReference>
<gene>
    <name evidence="2" type="ORF">C1I99_05615</name>
</gene>
<dbReference type="InterPro" id="IPR008928">
    <property type="entry name" value="6-hairpin_glycosidase_sf"/>
</dbReference>
<dbReference type="Gene3D" id="1.50.10.10">
    <property type="match status" value="1"/>
</dbReference>
<protein>
    <submittedName>
        <fullName evidence="2">Amylo-alpha-1,6-glucosidase</fullName>
    </submittedName>
</protein>
<dbReference type="Pfam" id="PF14742">
    <property type="entry name" value="GDE_N_bis"/>
    <property type="match status" value="1"/>
</dbReference>